<organism evidence="1 2">
    <name type="scientific">Luteolibacter yonseiensis</name>
    <dbReference type="NCBI Taxonomy" id="1144680"/>
    <lineage>
        <taxon>Bacteria</taxon>
        <taxon>Pseudomonadati</taxon>
        <taxon>Verrucomicrobiota</taxon>
        <taxon>Verrucomicrobiia</taxon>
        <taxon>Verrucomicrobiales</taxon>
        <taxon>Verrucomicrobiaceae</taxon>
        <taxon>Luteolibacter</taxon>
    </lineage>
</organism>
<dbReference type="SUPFAM" id="SSF51126">
    <property type="entry name" value="Pectin lyase-like"/>
    <property type="match status" value="2"/>
</dbReference>
<dbReference type="InterPro" id="IPR059226">
    <property type="entry name" value="Choice_anch_Q_dom"/>
</dbReference>
<dbReference type="EMBL" id="JAENIK010000008">
    <property type="protein sequence ID" value="MBK1815486.1"/>
    <property type="molecule type" value="Genomic_DNA"/>
</dbReference>
<reference evidence="1" key="1">
    <citation type="submission" date="2021-01" db="EMBL/GenBank/DDBJ databases">
        <title>Modified the classification status of verrucomicrobia.</title>
        <authorList>
            <person name="Feng X."/>
        </authorList>
    </citation>
    <scope>NUCLEOTIDE SEQUENCE</scope>
    <source>
        <strain evidence="1">JCM 18052</strain>
    </source>
</reference>
<dbReference type="PANTHER" id="PTHR11319:SF35">
    <property type="entry name" value="OUTER MEMBRANE PROTEIN PMPC-RELATED"/>
    <property type="match status" value="1"/>
</dbReference>
<sequence length="758" mass="76067">MNTPHPFSFPASGPVLRHGLSAAILALAGSPLWAATFTVNTLVDTINGGQGAGANGVGDLRYCLRRVNDSAQGQTHTIVFAPGLTGKITLNGSELVIRNNATITGPGADKLAIDADGKSRVLYIGGAPDVPLQVRISGLTMTGGNGDGKDPTGTDQPPLADLARTRGGAVLNHDSSLTLRDCSVTGNTSSVSDGGGGIFNYAENRNAILTLEGCAITGNSSPFGQGGGIWNHALNDNTSTLIASNCTISGNSSQGNGGGISSFGIAAVVRTELSHCSVTGNTSAGFEGGGGIWNSGMGSAELPPTTMVLTDCTVAGNAHTSSARGTAGDGGGGGILNGGSGSNGQRSVMTLRGCVVSGNTSRVSGGGLCNSGWLGRSELSLSQCVVHNNEADGSGAGISNFAYQGKAALVLSNCTIALNKALLRGGGIANQLDAFPYEGDETAVTVSGSTIAGNFAGGGGAGISSIKPQLNQDQTTVSLKLTGTLVGLPAQEGGNLLVTRGSNVSGGYNLCDDDTGAFLNQTGDKLETPTGLSSIIGENGLPVPVLQDNGGTTPTIALMAGSAAIDSGKATASPSDSTSNVLDQRGLARVWDSPGIPNAPGGDDSDIGAFEWNSPAITGWRYRYFGVTGNTGNASDQADPNHNGIPNLVEYALHGDPVSTAGGGVSLPEFTGGAGIPAQFTLTRYPDRPGTIMTVQAAGSLAGPWENVASSVDGMACQALAPGISVMETGPENSPSVIIAGFNPSLPRQFYRLRVESK</sequence>
<evidence type="ECO:0000313" key="1">
    <source>
        <dbReference type="EMBL" id="MBK1815486.1"/>
    </source>
</evidence>
<dbReference type="RefSeq" id="WP_200350446.1">
    <property type="nucleotide sequence ID" value="NZ_BAABHZ010000012.1"/>
</dbReference>
<dbReference type="Proteomes" id="UP000600139">
    <property type="component" value="Unassembled WGS sequence"/>
</dbReference>
<dbReference type="InterPro" id="IPR006626">
    <property type="entry name" value="PbH1"/>
</dbReference>
<dbReference type="NCBIfam" id="NF041518">
    <property type="entry name" value="choice_anch_Q"/>
    <property type="match status" value="1"/>
</dbReference>
<proteinExistence type="predicted"/>
<keyword evidence="2" id="KW-1185">Reference proteome</keyword>
<evidence type="ECO:0000313" key="2">
    <source>
        <dbReference type="Proteomes" id="UP000600139"/>
    </source>
</evidence>
<dbReference type="AlphaFoldDB" id="A0A934R1Z4"/>
<accession>A0A934R1Z4</accession>
<comment type="caution">
    <text evidence="1">The sequence shown here is derived from an EMBL/GenBank/DDBJ whole genome shotgun (WGS) entry which is preliminary data.</text>
</comment>
<protein>
    <recommendedName>
        <fullName evidence="3">Right handed beta helix domain-containing protein</fullName>
    </recommendedName>
</protein>
<name>A0A934R1Z4_9BACT</name>
<gene>
    <name evidence="1" type="ORF">JIN84_07665</name>
</gene>
<dbReference type="InterPro" id="IPR011050">
    <property type="entry name" value="Pectin_lyase_fold/virulence"/>
</dbReference>
<evidence type="ECO:0008006" key="3">
    <source>
        <dbReference type="Google" id="ProtNLM"/>
    </source>
</evidence>
<dbReference type="SMART" id="SM00710">
    <property type="entry name" value="PbH1"/>
    <property type="match status" value="9"/>
</dbReference>
<dbReference type="PANTHER" id="PTHR11319">
    <property type="entry name" value="G PROTEIN-COUPLED RECEPTOR-RELATED"/>
    <property type="match status" value="1"/>
</dbReference>